<dbReference type="EMBL" id="BMAT01007473">
    <property type="protein sequence ID" value="GFR64996.1"/>
    <property type="molecule type" value="Genomic_DNA"/>
</dbReference>
<dbReference type="Proteomes" id="UP000762676">
    <property type="component" value="Unassembled WGS sequence"/>
</dbReference>
<organism evidence="2 3">
    <name type="scientific">Elysia marginata</name>
    <dbReference type="NCBI Taxonomy" id="1093978"/>
    <lineage>
        <taxon>Eukaryota</taxon>
        <taxon>Metazoa</taxon>
        <taxon>Spiralia</taxon>
        <taxon>Lophotrochozoa</taxon>
        <taxon>Mollusca</taxon>
        <taxon>Gastropoda</taxon>
        <taxon>Heterobranchia</taxon>
        <taxon>Euthyneura</taxon>
        <taxon>Panpulmonata</taxon>
        <taxon>Sacoglossa</taxon>
        <taxon>Placobranchoidea</taxon>
        <taxon>Plakobranchidae</taxon>
        <taxon>Elysia</taxon>
    </lineage>
</organism>
<reference evidence="2 3" key="1">
    <citation type="journal article" date="2021" name="Elife">
        <title>Chloroplast acquisition without the gene transfer in kleptoplastic sea slugs, Plakobranchus ocellatus.</title>
        <authorList>
            <person name="Maeda T."/>
            <person name="Takahashi S."/>
            <person name="Yoshida T."/>
            <person name="Shimamura S."/>
            <person name="Takaki Y."/>
            <person name="Nagai Y."/>
            <person name="Toyoda A."/>
            <person name="Suzuki Y."/>
            <person name="Arimoto A."/>
            <person name="Ishii H."/>
            <person name="Satoh N."/>
            <person name="Nishiyama T."/>
            <person name="Hasebe M."/>
            <person name="Maruyama T."/>
            <person name="Minagawa J."/>
            <person name="Obokata J."/>
            <person name="Shigenobu S."/>
        </authorList>
    </citation>
    <scope>NUCLEOTIDE SEQUENCE [LARGE SCALE GENOMIC DNA]</scope>
</reference>
<evidence type="ECO:0000313" key="2">
    <source>
        <dbReference type="EMBL" id="GFR64996.1"/>
    </source>
</evidence>
<name>A0AAV4EW55_9GAST</name>
<sequence length="106" mass="12317">MCMDWVSSSAKQEHQCHGNSASSSRENRRKINVRQTINHIMENITKDSTMPMQEIAHECMERYKRRSVECVDVLRDSNQWTYDADRSQVTGITEAINPNISVSIHY</sequence>
<gene>
    <name evidence="2" type="ORF">ElyMa_003645300</name>
</gene>
<dbReference type="AlphaFoldDB" id="A0AAV4EW55"/>
<comment type="caution">
    <text evidence="2">The sequence shown here is derived from an EMBL/GenBank/DDBJ whole genome shotgun (WGS) entry which is preliminary data.</text>
</comment>
<proteinExistence type="predicted"/>
<evidence type="ECO:0000256" key="1">
    <source>
        <dbReference type="SAM" id="MobiDB-lite"/>
    </source>
</evidence>
<protein>
    <submittedName>
        <fullName evidence="2">Uncharacterized protein</fullName>
    </submittedName>
</protein>
<evidence type="ECO:0000313" key="3">
    <source>
        <dbReference type="Proteomes" id="UP000762676"/>
    </source>
</evidence>
<feature type="compositionally biased region" description="Polar residues" evidence="1">
    <location>
        <begin position="1"/>
        <end position="10"/>
    </location>
</feature>
<accession>A0AAV4EW55</accession>
<keyword evidence="3" id="KW-1185">Reference proteome</keyword>
<feature type="region of interest" description="Disordered" evidence="1">
    <location>
        <begin position="1"/>
        <end position="30"/>
    </location>
</feature>